<feature type="domain" description="WxL" evidence="2">
    <location>
        <begin position="54"/>
        <end position="210"/>
    </location>
</feature>
<keyword evidence="1" id="KW-0732">Signal</keyword>
<sequence length="211" mass="21676">MKRTKLISFISIAAMALVSSTAGLSQGVSAATVNDTKNGGNSTATASLIKPDEGSEAANIKLTAVPDITFAEQVISGEALTIDSAKTVSDPITVVNPGQDDGWSVSVKTAGFVGTSDDIKGKLLRGAVLSFDAGTVSTDNPAAVTDEEKPTGVAIPVNETDGLITSASTNQGYGTWYHKHEVNEVHLSIPSANVAGDYQADLVWTLGNAPK</sequence>
<evidence type="ECO:0000313" key="4">
    <source>
        <dbReference type="Proteomes" id="UP001597191"/>
    </source>
</evidence>
<evidence type="ECO:0000256" key="1">
    <source>
        <dbReference type="SAM" id="SignalP"/>
    </source>
</evidence>
<gene>
    <name evidence="3" type="ORF">ACFQ4R_02045</name>
</gene>
<protein>
    <submittedName>
        <fullName evidence="3">WxL domain-containing protein</fullName>
    </submittedName>
</protein>
<organism evidence="3 4">
    <name type="scientific">Lapidilactobacillus gannanensis</name>
    <dbReference type="NCBI Taxonomy" id="2486002"/>
    <lineage>
        <taxon>Bacteria</taxon>
        <taxon>Bacillati</taxon>
        <taxon>Bacillota</taxon>
        <taxon>Bacilli</taxon>
        <taxon>Lactobacillales</taxon>
        <taxon>Lactobacillaceae</taxon>
        <taxon>Lapidilactobacillus</taxon>
    </lineage>
</organism>
<dbReference type="RefSeq" id="WP_164509152.1">
    <property type="nucleotide sequence ID" value="NZ_JBHTOH010000015.1"/>
</dbReference>
<evidence type="ECO:0000259" key="2">
    <source>
        <dbReference type="Pfam" id="PF13731"/>
    </source>
</evidence>
<proteinExistence type="predicted"/>
<comment type="caution">
    <text evidence="3">The sequence shown here is derived from an EMBL/GenBank/DDBJ whole genome shotgun (WGS) entry which is preliminary data.</text>
</comment>
<evidence type="ECO:0000313" key="3">
    <source>
        <dbReference type="EMBL" id="MFD1410406.1"/>
    </source>
</evidence>
<dbReference type="EMBL" id="JBHTOH010000015">
    <property type="protein sequence ID" value="MFD1410406.1"/>
    <property type="molecule type" value="Genomic_DNA"/>
</dbReference>
<accession>A0ABW4BKP2</accession>
<dbReference type="InterPro" id="IPR027994">
    <property type="entry name" value="WxL_dom"/>
</dbReference>
<dbReference type="Proteomes" id="UP001597191">
    <property type="component" value="Unassembled WGS sequence"/>
</dbReference>
<name>A0ABW4BKP2_9LACO</name>
<feature type="signal peptide" evidence="1">
    <location>
        <begin position="1"/>
        <end position="30"/>
    </location>
</feature>
<feature type="chain" id="PRO_5045654680" evidence="1">
    <location>
        <begin position="31"/>
        <end position="211"/>
    </location>
</feature>
<keyword evidence="4" id="KW-1185">Reference proteome</keyword>
<dbReference type="Pfam" id="PF13731">
    <property type="entry name" value="WxL"/>
    <property type="match status" value="1"/>
</dbReference>
<reference evidence="4" key="1">
    <citation type="journal article" date="2019" name="Int. J. Syst. Evol. Microbiol.">
        <title>The Global Catalogue of Microorganisms (GCM) 10K type strain sequencing project: providing services to taxonomists for standard genome sequencing and annotation.</title>
        <authorList>
            <consortium name="The Broad Institute Genomics Platform"/>
            <consortium name="The Broad Institute Genome Sequencing Center for Infectious Disease"/>
            <person name="Wu L."/>
            <person name="Ma J."/>
        </authorList>
    </citation>
    <scope>NUCLEOTIDE SEQUENCE [LARGE SCALE GENOMIC DNA]</scope>
    <source>
        <strain evidence="4">CCM 8937</strain>
    </source>
</reference>